<reference evidence="3 4" key="1">
    <citation type="submission" date="2020-05" db="EMBL/GenBank/DDBJ databases">
        <title>Genome Sequencing of Type Strains.</title>
        <authorList>
            <person name="Lemaire J.F."/>
            <person name="Inderbitzin P."/>
            <person name="Gregorio O.A."/>
            <person name="Collins S.B."/>
            <person name="Wespe N."/>
            <person name="Knight-Connoni V."/>
        </authorList>
    </citation>
    <scope>NUCLEOTIDE SEQUENCE [LARGE SCALE GENOMIC DNA]</scope>
    <source>
        <strain evidence="3 4">ATCC 25174</strain>
    </source>
</reference>
<evidence type="ECO:0000313" key="3">
    <source>
        <dbReference type="EMBL" id="NUU19775.1"/>
    </source>
</evidence>
<name>A0A7Y6A514_9CELL</name>
<evidence type="ECO:0008006" key="5">
    <source>
        <dbReference type="Google" id="ProtNLM"/>
    </source>
</evidence>
<dbReference type="AlphaFoldDB" id="A0A7Y6A514"/>
<sequence length="120" mass="12986">MSATVEYVGLLASAGSLTLWCPQAVRLWRHRNDATALGGISITTQVVLLVTESLWATYAVLTGSLWVGVPAMVNIPLAVLAIRLLRRSRQDALAGESAESPADHVLDRPLQPLTWTNRTP</sequence>
<evidence type="ECO:0000256" key="2">
    <source>
        <dbReference type="SAM" id="Phobius"/>
    </source>
</evidence>
<protein>
    <recommendedName>
        <fullName evidence="5">PQ-loop repeat-containing protein</fullName>
    </recommendedName>
</protein>
<accession>A0A7Y6A514</accession>
<evidence type="ECO:0000256" key="1">
    <source>
        <dbReference type="SAM" id="MobiDB-lite"/>
    </source>
</evidence>
<dbReference type="EMBL" id="JABMCI010000071">
    <property type="protein sequence ID" value="NUU19775.1"/>
    <property type="molecule type" value="Genomic_DNA"/>
</dbReference>
<feature type="region of interest" description="Disordered" evidence="1">
    <location>
        <begin position="95"/>
        <end position="120"/>
    </location>
</feature>
<evidence type="ECO:0000313" key="4">
    <source>
        <dbReference type="Proteomes" id="UP000565724"/>
    </source>
</evidence>
<keyword evidence="2" id="KW-1133">Transmembrane helix</keyword>
<dbReference type="RefSeq" id="WP_175349668.1">
    <property type="nucleotide sequence ID" value="NZ_JABMCI010000071.1"/>
</dbReference>
<comment type="caution">
    <text evidence="3">The sequence shown here is derived from an EMBL/GenBank/DDBJ whole genome shotgun (WGS) entry which is preliminary data.</text>
</comment>
<organism evidence="3 4">
    <name type="scientific">Cellulomonas humilata</name>
    <dbReference type="NCBI Taxonomy" id="144055"/>
    <lineage>
        <taxon>Bacteria</taxon>
        <taxon>Bacillati</taxon>
        <taxon>Actinomycetota</taxon>
        <taxon>Actinomycetes</taxon>
        <taxon>Micrococcales</taxon>
        <taxon>Cellulomonadaceae</taxon>
        <taxon>Cellulomonas</taxon>
    </lineage>
</organism>
<feature type="transmembrane region" description="Helical" evidence="2">
    <location>
        <begin position="64"/>
        <end position="85"/>
    </location>
</feature>
<dbReference type="Proteomes" id="UP000565724">
    <property type="component" value="Unassembled WGS sequence"/>
</dbReference>
<dbReference type="Gene3D" id="1.20.1280.290">
    <property type="match status" value="1"/>
</dbReference>
<keyword evidence="4" id="KW-1185">Reference proteome</keyword>
<proteinExistence type="predicted"/>
<keyword evidence="2" id="KW-0812">Transmembrane</keyword>
<gene>
    <name evidence="3" type="ORF">HP550_21235</name>
</gene>
<keyword evidence="2" id="KW-0472">Membrane</keyword>
<feature type="transmembrane region" description="Helical" evidence="2">
    <location>
        <begin position="36"/>
        <end position="58"/>
    </location>
</feature>